<dbReference type="AlphaFoldDB" id="A0AAV5DRX8"/>
<dbReference type="Proteomes" id="UP001054889">
    <property type="component" value="Unassembled WGS sequence"/>
</dbReference>
<dbReference type="InterPro" id="IPR052222">
    <property type="entry name" value="DESIGUAL"/>
</dbReference>
<evidence type="ECO:0000313" key="10">
    <source>
        <dbReference type="Proteomes" id="UP001054889"/>
    </source>
</evidence>
<comment type="caution">
    <text evidence="9">The sequence shown here is derived from an EMBL/GenBank/DDBJ whole genome shotgun (WGS) entry which is preliminary data.</text>
</comment>
<evidence type="ECO:0000256" key="1">
    <source>
        <dbReference type="ARBA" id="ARBA00004127"/>
    </source>
</evidence>
<organism evidence="9 10">
    <name type="scientific">Eleusine coracana subsp. coracana</name>
    <dbReference type="NCBI Taxonomy" id="191504"/>
    <lineage>
        <taxon>Eukaryota</taxon>
        <taxon>Viridiplantae</taxon>
        <taxon>Streptophyta</taxon>
        <taxon>Embryophyta</taxon>
        <taxon>Tracheophyta</taxon>
        <taxon>Spermatophyta</taxon>
        <taxon>Magnoliopsida</taxon>
        <taxon>Liliopsida</taxon>
        <taxon>Poales</taxon>
        <taxon>Poaceae</taxon>
        <taxon>PACMAD clade</taxon>
        <taxon>Chloridoideae</taxon>
        <taxon>Cynodonteae</taxon>
        <taxon>Eleusininae</taxon>
        <taxon>Eleusine</taxon>
    </lineage>
</organism>
<name>A0AAV5DRX8_ELECO</name>
<evidence type="ECO:0008006" key="11">
    <source>
        <dbReference type="Google" id="ProtNLM"/>
    </source>
</evidence>
<dbReference type="PANTHER" id="PTHR31769">
    <property type="entry name" value="OS07G0462200 PROTEIN-RELATED"/>
    <property type="match status" value="1"/>
</dbReference>
<feature type="compositionally biased region" description="Basic and acidic residues" evidence="7">
    <location>
        <begin position="264"/>
        <end position="273"/>
    </location>
</feature>
<dbReference type="EMBL" id="BQKI01000031">
    <property type="protein sequence ID" value="GJN13073.1"/>
    <property type="molecule type" value="Genomic_DNA"/>
</dbReference>
<proteinExistence type="inferred from homology"/>
<evidence type="ECO:0000256" key="4">
    <source>
        <dbReference type="ARBA" id="ARBA00022989"/>
    </source>
</evidence>
<evidence type="ECO:0000256" key="5">
    <source>
        <dbReference type="ARBA" id="ARBA00023136"/>
    </source>
</evidence>
<comment type="subcellular location">
    <subcellularLocation>
        <location evidence="1">Endomembrane system</location>
        <topology evidence="1">Multi-pass membrane protein</topology>
    </subcellularLocation>
</comment>
<accession>A0AAV5DRX8</accession>
<feature type="region of interest" description="Disordered" evidence="7">
    <location>
        <begin position="243"/>
        <end position="273"/>
    </location>
</feature>
<gene>
    <name evidence="9" type="primary">ga31407</name>
    <name evidence="9" type="ORF">PR202_ga31407</name>
</gene>
<evidence type="ECO:0000256" key="3">
    <source>
        <dbReference type="ARBA" id="ARBA00022729"/>
    </source>
</evidence>
<keyword evidence="2 8" id="KW-0812">Transmembrane</keyword>
<keyword evidence="5 8" id="KW-0472">Membrane</keyword>
<feature type="transmembrane region" description="Helical" evidence="8">
    <location>
        <begin position="48"/>
        <end position="70"/>
    </location>
</feature>
<reference evidence="9" key="1">
    <citation type="journal article" date="2018" name="DNA Res.">
        <title>Multiple hybrid de novo genome assembly of finger millet, an orphan allotetraploid crop.</title>
        <authorList>
            <person name="Hatakeyama M."/>
            <person name="Aluri S."/>
            <person name="Balachadran M.T."/>
            <person name="Sivarajan S.R."/>
            <person name="Patrignani A."/>
            <person name="Gruter S."/>
            <person name="Poveda L."/>
            <person name="Shimizu-Inatsugi R."/>
            <person name="Baeten J."/>
            <person name="Francoijs K.J."/>
            <person name="Nataraja K.N."/>
            <person name="Reddy Y.A.N."/>
            <person name="Phadnis S."/>
            <person name="Ravikumar R.L."/>
            <person name="Schlapbach R."/>
            <person name="Sreeman S.M."/>
            <person name="Shimizu K.K."/>
        </authorList>
    </citation>
    <scope>NUCLEOTIDE SEQUENCE</scope>
</reference>
<keyword evidence="4 8" id="KW-1133">Transmembrane helix</keyword>
<evidence type="ECO:0000256" key="7">
    <source>
        <dbReference type="SAM" id="MobiDB-lite"/>
    </source>
</evidence>
<feature type="transmembrane region" description="Helical" evidence="8">
    <location>
        <begin position="142"/>
        <end position="168"/>
    </location>
</feature>
<feature type="transmembrane region" description="Helical" evidence="8">
    <location>
        <begin position="107"/>
        <end position="130"/>
    </location>
</feature>
<dbReference type="GO" id="GO:0012505">
    <property type="term" value="C:endomembrane system"/>
    <property type="evidence" value="ECO:0007669"/>
    <property type="project" value="UniProtKB-SubCell"/>
</dbReference>
<reference evidence="9" key="2">
    <citation type="submission" date="2021-12" db="EMBL/GenBank/DDBJ databases">
        <title>Resequencing data analysis of finger millet.</title>
        <authorList>
            <person name="Hatakeyama M."/>
            <person name="Aluri S."/>
            <person name="Balachadran M.T."/>
            <person name="Sivarajan S.R."/>
            <person name="Poveda L."/>
            <person name="Shimizu-Inatsugi R."/>
            <person name="Schlapbach R."/>
            <person name="Sreeman S.M."/>
            <person name="Shimizu K.K."/>
        </authorList>
    </citation>
    <scope>NUCLEOTIDE SEQUENCE</scope>
</reference>
<keyword evidence="3" id="KW-0732">Signal</keyword>
<comment type="similarity">
    <text evidence="6">Belongs to the DESIGUAL family.</text>
</comment>
<sequence>MDRKLDGHFFTATPKGLICYLSCYGAATGHTTDWHVQLKMENNGLMRMHVVVVCSLLGTLGLVIVILGVAGEAATAQAFVRYRTDIDINGVTLKCVYRTTPALGCGIVAALLALTSQVVVTATSLCCGCCKKWEIPTETRRIIGIVLSAVSWVMMNIVVAVFIAGAALNTDGEREANGDDKCYIAPGSQLFAAATVLSLITSGLQIASYIILQATPTAPAKSLATQEQQQELAVGQPVQLEQQQDAEQMITGADPPPSAPAISEAREDTKFEK</sequence>
<evidence type="ECO:0000256" key="8">
    <source>
        <dbReference type="SAM" id="Phobius"/>
    </source>
</evidence>
<feature type="transmembrane region" description="Helical" evidence="8">
    <location>
        <begin position="188"/>
        <end position="212"/>
    </location>
</feature>
<dbReference type="Pfam" id="PF06749">
    <property type="entry name" value="DUF1218"/>
    <property type="match status" value="1"/>
</dbReference>
<evidence type="ECO:0000256" key="2">
    <source>
        <dbReference type="ARBA" id="ARBA00022692"/>
    </source>
</evidence>
<evidence type="ECO:0000313" key="9">
    <source>
        <dbReference type="EMBL" id="GJN13073.1"/>
    </source>
</evidence>
<protein>
    <recommendedName>
        <fullName evidence="11">Transmembrane protein</fullName>
    </recommendedName>
</protein>
<keyword evidence="10" id="KW-1185">Reference proteome</keyword>
<evidence type="ECO:0000256" key="6">
    <source>
        <dbReference type="ARBA" id="ARBA00029467"/>
    </source>
</evidence>
<dbReference type="InterPro" id="IPR009606">
    <property type="entry name" value="DEAL/Modifying_wall_lignin1/2"/>
</dbReference>